<dbReference type="InterPro" id="IPR052058">
    <property type="entry name" value="Alcohol_O-acetyltransferase"/>
</dbReference>
<dbReference type="EMBL" id="FCQH01000017">
    <property type="protein sequence ID" value="CVL06324.1"/>
    <property type="molecule type" value="Genomic_DNA"/>
</dbReference>
<reference evidence="2" key="1">
    <citation type="journal article" date="2016" name="Genome Biol. Evol.">
        <title>Comparative 'omics' of the Fusarium fujikuroi species complex highlights differences in genetic potential and metabolite synthesis.</title>
        <authorList>
            <person name="Niehaus E.-M."/>
            <person name="Muensterkoetter M."/>
            <person name="Proctor R.H."/>
            <person name="Brown D.W."/>
            <person name="Sharon A."/>
            <person name="Idan Y."/>
            <person name="Oren-Young L."/>
            <person name="Sieber C.M."/>
            <person name="Novak O."/>
            <person name="Pencik A."/>
            <person name="Tarkowska D."/>
            <person name="Hromadova K."/>
            <person name="Freeman S."/>
            <person name="Maymon M."/>
            <person name="Elazar M."/>
            <person name="Youssef S.A."/>
            <person name="El-Shabrawy E.S.M."/>
            <person name="Shalaby A.B.A."/>
            <person name="Houterman P."/>
            <person name="Brock N.L."/>
            <person name="Burkhardt I."/>
            <person name="Tsavkelova E.A."/>
            <person name="Dickschat J.S."/>
            <person name="Galuszka P."/>
            <person name="Gueldener U."/>
            <person name="Tudzynski B."/>
        </authorList>
    </citation>
    <scope>NUCLEOTIDE SEQUENCE [LARGE SCALE GENOMIC DNA]</scope>
    <source>
        <strain evidence="2">MRC7560</strain>
    </source>
</reference>
<dbReference type="PANTHER" id="PTHR28037:SF1">
    <property type="entry name" value="ALCOHOL O-ACETYLTRANSFERASE 1-RELATED"/>
    <property type="match status" value="1"/>
</dbReference>
<dbReference type="InterPro" id="IPR010828">
    <property type="entry name" value="Atf2/Sli1-like"/>
</dbReference>
<evidence type="ECO:0000313" key="1">
    <source>
        <dbReference type="EMBL" id="CVL06324.1"/>
    </source>
</evidence>
<name>A0A1L7U6K5_FUSMA</name>
<dbReference type="GO" id="GO:0008080">
    <property type="term" value="F:N-acetyltransferase activity"/>
    <property type="evidence" value="ECO:0007669"/>
    <property type="project" value="TreeGrafter"/>
</dbReference>
<gene>
    <name evidence="1" type="ORF">FMAN_03753</name>
</gene>
<dbReference type="VEuPathDB" id="FungiDB:FMAN_03753"/>
<dbReference type="Proteomes" id="UP000184255">
    <property type="component" value="Unassembled WGS sequence"/>
</dbReference>
<keyword evidence="2" id="KW-1185">Reference proteome</keyword>
<protein>
    <recommendedName>
        <fullName evidence="3">Alcohol acetyltransferase FCK4</fullName>
    </recommendedName>
</protein>
<organism evidence="1 2">
    <name type="scientific">Fusarium mangiferae</name>
    <name type="common">Mango malformation disease fungus</name>
    <dbReference type="NCBI Taxonomy" id="192010"/>
    <lineage>
        <taxon>Eukaryota</taxon>
        <taxon>Fungi</taxon>
        <taxon>Dikarya</taxon>
        <taxon>Ascomycota</taxon>
        <taxon>Pezizomycotina</taxon>
        <taxon>Sordariomycetes</taxon>
        <taxon>Hypocreomycetidae</taxon>
        <taxon>Hypocreales</taxon>
        <taxon>Nectriaceae</taxon>
        <taxon>Fusarium</taxon>
        <taxon>Fusarium fujikuroi species complex</taxon>
    </lineage>
</organism>
<dbReference type="Pfam" id="PF07247">
    <property type="entry name" value="AATase"/>
    <property type="match status" value="1"/>
</dbReference>
<dbReference type="AlphaFoldDB" id="A0A1L7U6K5"/>
<evidence type="ECO:0000313" key="2">
    <source>
        <dbReference type="Proteomes" id="UP000184255"/>
    </source>
</evidence>
<evidence type="ECO:0008006" key="3">
    <source>
        <dbReference type="Google" id="ProtNLM"/>
    </source>
</evidence>
<dbReference type="RefSeq" id="XP_041689843.1">
    <property type="nucleotide sequence ID" value="XM_041824353.1"/>
</dbReference>
<proteinExistence type="predicted"/>
<sequence>MSSSPKPKSFIRRLGQIELCESALHNLDYYCSTALTCRYTLPPSLHGFDNQDRVFRRFDQAIAQTVLQFPLLQVGLVGESTKKPAWVSLPSLDLADHVSWDVRPDMKEYERAFEANLGYQLDSKFESIETRPGWRICLMRTKTDNFVDVMYVWNHANHDGMGAKIFQKTLLQSLNYPISSSLPRSGSRAMTTSICKDSFPQPQEKLAKHNLSLGYACSEIWHGLCPSCFHSTESKARWAPIQVDPYITRFKAIDIDAITLKKLLSQCRENDTTLTGLIHGIVLACLSVDINEGNTDAFQVATAIDHRKFLRKELRPSKYASIDLDNSIQNCTASLSHLFDHEIVSDMRAQARINNWPAQPIGDLEPTIWKAAQQIRRDIEKRLDAGVNDNVVGLMKVVSDWHDYLESLRKRPRDLSWEVTNLGVIDGKTEDNVFAVGRARFSLSGNVVGPAIQISMVSVRDGDLSIELSWQDLPEIHEVAQRLVQDMRAWLLYLGA</sequence>
<comment type="caution">
    <text evidence="1">The sequence shown here is derived from an EMBL/GenBank/DDBJ whole genome shotgun (WGS) entry which is preliminary data.</text>
</comment>
<dbReference type="GeneID" id="65083024"/>
<accession>A0A1L7U6K5</accession>
<dbReference type="PANTHER" id="PTHR28037">
    <property type="entry name" value="ALCOHOL O-ACETYLTRANSFERASE 1-RELATED"/>
    <property type="match status" value="1"/>
</dbReference>